<dbReference type="GO" id="GO:0000139">
    <property type="term" value="C:Golgi membrane"/>
    <property type="evidence" value="ECO:0007669"/>
    <property type="project" value="UniProtKB-SubCell"/>
</dbReference>
<evidence type="ECO:0000256" key="10">
    <source>
        <dbReference type="ARBA" id="ARBA00023136"/>
    </source>
</evidence>
<proteinExistence type="inferred from homology"/>
<evidence type="ECO:0000256" key="7">
    <source>
        <dbReference type="ARBA" id="ARBA00022968"/>
    </source>
</evidence>
<dbReference type="EMBL" id="JAODUO010008977">
    <property type="protein sequence ID" value="KAK2138066.1"/>
    <property type="molecule type" value="Genomic_DNA"/>
</dbReference>
<dbReference type="GO" id="GO:0032580">
    <property type="term" value="C:Golgi cisterna membrane"/>
    <property type="evidence" value="ECO:0007669"/>
    <property type="project" value="UniProtKB-SubCell"/>
</dbReference>
<evidence type="ECO:0000256" key="11">
    <source>
        <dbReference type="ARBA" id="ARBA00023180"/>
    </source>
</evidence>
<dbReference type="Proteomes" id="UP001209878">
    <property type="component" value="Unassembled WGS sequence"/>
</dbReference>
<comment type="similarity">
    <text evidence="3 12">Belongs to the glycosyltransferase 10 family.</text>
</comment>
<keyword evidence="7" id="KW-0735">Signal-anchor</keyword>
<dbReference type="Gene3D" id="3.40.50.11660">
    <property type="entry name" value="Glycosyl transferase family 10, C-terminal domain"/>
    <property type="match status" value="1"/>
</dbReference>
<dbReference type="InterPro" id="IPR001503">
    <property type="entry name" value="Glyco_trans_10"/>
</dbReference>
<dbReference type="PANTHER" id="PTHR48438">
    <property type="entry name" value="ALPHA-(1,3)-FUCOSYLTRANSFERASE C-RELATED"/>
    <property type="match status" value="1"/>
</dbReference>
<evidence type="ECO:0000256" key="4">
    <source>
        <dbReference type="ARBA" id="ARBA00022676"/>
    </source>
</evidence>
<keyword evidence="9 12" id="KW-0333">Golgi apparatus</keyword>
<keyword evidence="6 12" id="KW-0812">Transmembrane</keyword>
<accession>A0AAD9INK5</accession>
<sequence length="270" mass="31101">MVKPYGICLPNHEKVATDRSSITDVIRLVYGKTANSTPWLGRRRGQHNHKAVNYAHGKTGLVFWAVGHCKTESLREKYVAELKRYITVDIYGGCVRKHVKQITDQFHSHKFYLAFENSICADYITEKTWSRLSSGIVPIVLGGADYKTFLPPHSYIDVKHFSSPKALATYLYKLDKNDTLYNEYFAWRRNYTCIKGIPGHNSRGCVICKFINENINKINTIADVNKLWSPDMCTPAKVYYRDIATLRYNDAFVKRRRNDNGDDRSSNTIE</sequence>
<keyword evidence="10" id="KW-0472">Membrane</keyword>
<evidence type="ECO:0000259" key="13">
    <source>
        <dbReference type="Pfam" id="PF00852"/>
    </source>
</evidence>
<keyword evidence="8" id="KW-1133">Transmembrane helix</keyword>
<keyword evidence="11" id="KW-0325">Glycoprotein</keyword>
<gene>
    <name evidence="14" type="ORF">NP493_8990g00001</name>
</gene>
<comment type="pathway">
    <text evidence="2">Protein modification; protein glycosylation.</text>
</comment>
<keyword evidence="15" id="KW-1185">Reference proteome</keyword>
<keyword evidence="5 12" id="KW-0808">Transferase</keyword>
<dbReference type="Pfam" id="PF00852">
    <property type="entry name" value="Glyco_transf_10"/>
    <property type="match status" value="1"/>
</dbReference>
<dbReference type="AlphaFoldDB" id="A0AAD9INK5"/>
<comment type="subcellular location">
    <subcellularLocation>
        <location evidence="1">Golgi apparatus membrane</location>
        <topology evidence="1">Single-pass type II membrane protein</topology>
    </subcellularLocation>
    <subcellularLocation>
        <location evidence="12">Golgi apparatus</location>
        <location evidence="12">Golgi stack membrane</location>
        <topology evidence="12">Single-pass type II membrane protein</topology>
    </subcellularLocation>
</comment>
<dbReference type="InterPro" id="IPR055270">
    <property type="entry name" value="Glyco_tran_10_C"/>
</dbReference>
<evidence type="ECO:0000256" key="8">
    <source>
        <dbReference type="ARBA" id="ARBA00022989"/>
    </source>
</evidence>
<protein>
    <recommendedName>
        <fullName evidence="12">Fucosyltransferase</fullName>
        <ecNumber evidence="12">2.4.1.-</ecNumber>
    </recommendedName>
</protein>
<evidence type="ECO:0000256" key="12">
    <source>
        <dbReference type="RuleBase" id="RU003832"/>
    </source>
</evidence>
<evidence type="ECO:0000256" key="1">
    <source>
        <dbReference type="ARBA" id="ARBA00004323"/>
    </source>
</evidence>
<dbReference type="GO" id="GO:0008417">
    <property type="term" value="F:fucosyltransferase activity"/>
    <property type="evidence" value="ECO:0007669"/>
    <property type="project" value="InterPro"/>
</dbReference>
<evidence type="ECO:0000256" key="9">
    <source>
        <dbReference type="ARBA" id="ARBA00023034"/>
    </source>
</evidence>
<evidence type="ECO:0000313" key="15">
    <source>
        <dbReference type="Proteomes" id="UP001209878"/>
    </source>
</evidence>
<evidence type="ECO:0000313" key="14">
    <source>
        <dbReference type="EMBL" id="KAK2138066.1"/>
    </source>
</evidence>
<dbReference type="PANTHER" id="PTHR48438:SF1">
    <property type="entry name" value="ALPHA-(1,3)-FUCOSYLTRANSFERASE C-RELATED"/>
    <property type="match status" value="1"/>
</dbReference>
<organism evidence="14 15">
    <name type="scientific">Ridgeia piscesae</name>
    <name type="common">Tubeworm</name>
    <dbReference type="NCBI Taxonomy" id="27915"/>
    <lineage>
        <taxon>Eukaryota</taxon>
        <taxon>Metazoa</taxon>
        <taxon>Spiralia</taxon>
        <taxon>Lophotrochozoa</taxon>
        <taxon>Annelida</taxon>
        <taxon>Polychaeta</taxon>
        <taxon>Sedentaria</taxon>
        <taxon>Canalipalpata</taxon>
        <taxon>Sabellida</taxon>
        <taxon>Siboglinidae</taxon>
        <taxon>Ridgeia</taxon>
    </lineage>
</organism>
<evidence type="ECO:0000256" key="6">
    <source>
        <dbReference type="ARBA" id="ARBA00022692"/>
    </source>
</evidence>
<dbReference type="SUPFAM" id="SSF53756">
    <property type="entry name" value="UDP-Glycosyltransferase/glycogen phosphorylase"/>
    <property type="match status" value="1"/>
</dbReference>
<reference evidence="14" key="1">
    <citation type="journal article" date="2023" name="Mol. Biol. Evol.">
        <title>Third-Generation Sequencing Reveals the Adaptive Role of the Epigenome in Three Deep-Sea Polychaetes.</title>
        <authorList>
            <person name="Perez M."/>
            <person name="Aroh O."/>
            <person name="Sun Y."/>
            <person name="Lan Y."/>
            <person name="Juniper S.K."/>
            <person name="Young C.R."/>
            <person name="Angers B."/>
            <person name="Qian P.Y."/>
        </authorList>
    </citation>
    <scope>NUCLEOTIDE SEQUENCE</scope>
    <source>
        <strain evidence="14">R07B-5</strain>
    </source>
</reference>
<evidence type="ECO:0000256" key="5">
    <source>
        <dbReference type="ARBA" id="ARBA00022679"/>
    </source>
</evidence>
<keyword evidence="4 12" id="KW-0328">Glycosyltransferase</keyword>
<comment type="caution">
    <text evidence="14">The sequence shown here is derived from an EMBL/GenBank/DDBJ whole genome shotgun (WGS) entry which is preliminary data.</text>
</comment>
<feature type="domain" description="Fucosyltransferase C-terminal" evidence="13">
    <location>
        <begin position="57"/>
        <end position="226"/>
    </location>
</feature>
<name>A0AAD9INK5_RIDPI</name>
<evidence type="ECO:0000256" key="3">
    <source>
        <dbReference type="ARBA" id="ARBA00008919"/>
    </source>
</evidence>
<dbReference type="EC" id="2.4.1.-" evidence="12"/>
<dbReference type="InterPro" id="IPR038577">
    <property type="entry name" value="GT10-like_C_sf"/>
</dbReference>
<evidence type="ECO:0000256" key="2">
    <source>
        <dbReference type="ARBA" id="ARBA00004922"/>
    </source>
</evidence>
<dbReference type="FunFam" id="3.40.50.11660:FF:000002">
    <property type="entry name" value="Alpha-(1,3)-fucosyltransferase"/>
    <property type="match status" value="1"/>
</dbReference>